<dbReference type="Proteomes" id="UP000590749">
    <property type="component" value="Unassembled WGS sequence"/>
</dbReference>
<keyword evidence="4" id="KW-1185">Reference proteome</keyword>
<dbReference type="EMBL" id="JACHXF010000023">
    <property type="protein sequence ID" value="MBB3100195.1"/>
    <property type="molecule type" value="Genomic_DNA"/>
</dbReference>
<evidence type="ECO:0000256" key="1">
    <source>
        <dbReference type="SAM" id="MobiDB-lite"/>
    </source>
</evidence>
<reference evidence="2 5" key="2">
    <citation type="submission" date="2021-01" db="EMBL/GenBank/DDBJ databases">
        <title>Whole genome shotgun sequence of Actinoplanes capillaceus NBRC 16408.</title>
        <authorList>
            <person name="Komaki H."/>
            <person name="Tamura T."/>
        </authorList>
    </citation>
    <scope>NUCLEOTIDE SEQUENCE [LARGE SCALE GENOMIC DNA]</scope>
    <source>
        <strain evidence="2 5">NBRC 16408</strain>
    </source>
</reference>
<evidence type="ECO:0000313" key="5">
    <source>
        <dbReference type="Proteomes" id="UP000645640"/>
    </source>
</evidence>
<proteinExistence type="predicted"/>
<dbReference type="RefSeq" id="WP_183226254.1">
    <property type="nucleotide sequence ID" value="NZ_BAAAGQ010000007.1"/>
</dbReference>
<organism evidence="3 4">
    <name type="scientific">Actinoplanes campanulatus</name>
    <dbReference type="NCBI Taxonomy" id="113559"/>
    <lineage>
        <taxon>Bacteria</taxon>
        <taxon>Bacillati</taxon>
        <taxon>Actinomycetota</taxon>
        <taxon>Actinomycetes</taxon>
        <taxon>Micromonosporales</taxon>
        <taxon>Micromonosporaceae</taxon>
        <taxon>Actinoplanes</taxon>
    </lineage>
</organism>
<comment type="caution">
    <text evidence="3">The sequence shown here is derived from an EMBL/GenBank/DDBJ whole genome shotgun (WGS) entry which is preliminary data.</text>
</comment>
<evidence type="ECO:0000313" key="3">
    <source>
        <dbReference type="EMBL" id="MBB3100195.1"/>
    </source>
</evidence>
<reference evidence="3 4" key="1">
    <citation type="submission" date="2020-08" db="EMBL/GenBank/DDBJ databases">
        <title>Genomic Encyclopedia of Type Strains, Phase III (KMG-III): the genomes of soil and plant-associated and newly described type strains.</title>
        <authorList>
            <person name="Whitman W."/>
        </authorList>
    </citation>
    <scope>NUCLEOTIDE SEQUENCE [LARGE SCALE GENOMIC DNA]</scope>
    <source>
        <strain evidence="3 4">CECT 3287</strain>
    </source>
</reference>
<name>A0A7W5FJ73_9ACTN</name>
<evidence type="ECO:0000313" key="4">
    <source>
        <dbReference type="Proteomes" id="UP000590749"/>
    </source>
</evidence>
<sequence>MSDISPENYAEFITQDGPESPSRCEEEVPRIEDLQPPFMMSDPRLQTILLPKIPGAVIDR</sequence>
<protein>
    <submittedName>
        <fullName evidence="3">Uncharacterized protein</fullName>
    </submittedName>
</protein>
<dbReference type="AlphaFoldDB" id="A0A7W5FJ73"/>
<gene>
    <name evidence="2" type="ORF">Aca07nite_18450</name>
    <name evidence="3" type="ORF">FHR83_007915</name>
</gene>
<dbReference type="EMBL" id="BOMF01000033">
    <property type="protein sequence ID" value="GID44570.1"/>
    <property type="molecule type" value="Genomic_DNA"/>
</dbReference>
<feature type="region of interest" description="Disordered" evidence="1">
    <location>
        <begin position="1"/>
        <end position="24"/>
    </location>
</feature>
<evidence type="ECO:0000313" key="2">
    <source>
        <dbReference type="EMBL" id="GID44570.1"/>
    </source>
</evidence>
<accession>A0A7W5FJ73</accession>